<dbReference type="CDD" id="cd00118">
    <property type="entry name" value="LysM"/>
    <property type="match status" value="3"/>
</dbReference>
<dbReference type="Proteomes" id="UP001589654">
    <property type="component" value="Unassembled WGS sequence"/>
</dbReference>
<dbReference type="PROSITE" id="PS51782">
    <property type="entry name" value="LYSM"/>
    <property type="match status" value="3"/>
</dbReference>
<evidence type="ECO:0000256" key="2">
    <source>
        <dbReference type="SAM" id="SignalP"/>
    </source>
</evidence>
<dbReference type="SMART" id="SM00257">
    <property type="entry name" value="LysM"/>
    <property type="match status" value="3"/>
</dbReference>
<dbReference type="PANTHER" id="PTHR33734:SF22">
    <property type="entry name" value="MEMBRANE-BOUND LYTIC MUREIN TRANSGLYCOSYLASE D"/>
    <property type="match status" value="1"/>
</dbReference>
<dbReference type="EMBL" id="JBHMEW010000065">
    <property type="protein sequence ID" value="MFB9213050.1"/>
    <property type="molecule type" value="Genomic_DNA"/>
</dbReference>
<feature type="domain" description="LysM" evidence="3">
    <location>
        <begin position="239"/>
        <end position="282"/>
    </location>
</feature>
<feature type="region of interest" description="Disordered" evidence="1">
    <location>
        <begin position="163"/>
        <end position="225"/>
    </location>
</feature>
<dbReference type="Gene3D" id="2.40.40.10">
    <property type="entry name" value="RlpA-like domain"/>
    <property type="match status" value="1"/>
</dbReference>
<comment type="caution">
    <text evidence="4">The sequence shown here is derived from an EMBL/GenBank/DDBJ whole genome shotgun (WGS) entry which is preliminary data.</text>
</comment>
<name>A0ABV5JA97_9BACT</name>
<gene>
    <name evidence="4" type="ORF">ACFFUR_14635</name>
</gene>
<dbReference type="RefSeq" id="WP_290248333.1">
    <property type="nucleotide sequence ID" value="NZ_JAUFQT010000001.1"/>
</dbReference>
<organism evidence="4 5">
    <name type="scientific">Echinicola jeungdonensis</name>
    <dbReference type="NCBI Taxonomy" id="709343"/>
    <lineage>
        <taxon>Bacteria</taxon>
        <taxon>Pseudomonadati</taxon>
        <taxon>Bacteroidota</taxon>
        <taxon>Cytophagia</taxon>
        <taxon>Cytophagales</taxon>
        <taxon>Cyclobacteriaceae</taxon>
        <taxon>Echinicola</taxon>
    </lineage>
</organism>
<keyword evidence="2" id="KW-0732">Signal</keyword>
<evidence type="ECO:0000259" key="3">
    <source>
        <dbReference type="PROSITE" id="PS51782"/>
    </source>
</evidence>
<evidence type="ECO:0000313" key="5">
    <source>
        <dbReference type="Proteomes" id="UP001589654"/>
    </source>
</evidence>
<proteinExistence type="predicted"/>
<dbReference type="InterPro" id="IPR018392">
    <property type="entry name" value="LysM"/>
</dbReference>
<evidence type="ECO:0000313" key="4">
    <source>
        <dbReference type="EMBL" id="MFB9213050.1"/>
    </source>
</evidence>
<accession>A0ABV5JA97</accession>
<dbReference type="PANTHER" id="PTHR33734">
    <property type="entry name" value="LYSM DOMAIN-CONTAINING GPI-ANCHORED PROTEIN 2"/>
    <property type="match status" value="1"/>
</dbReference>
<feature type="compositionally biased region" description="Basic and acidic residues" evidence="1">
    <location>
        <begin position="163"/>
        <end position="220"/>
    </location>
</feature>
<dbReference type="SUPFAM" id="SSF54106">
    <property type="entry name" value="LysM domain"/>
    <property type="match status" value="3"/>
</dbReference>
<dbReference type="InterPro" id="IPR036908">
    <property type="entry name" value="RlpA-like_sf"/>
</dbReference>
<feature type="signal peptide" evidence="2">
    <location>
        <begin position="1"/>
        <end position="30"/>
    </location>
</feature>
<feature type="domain" description="LysM" evidence="3">
    <location>
        <begin position="106"/>
        <end position="149"/>
    </location>
</feature>
<dbReference type="Pfam" id="PF01476">
    <property type="entry name" value="LysM"/>
    <property type="match status" value="3"/>
</dbReference>
<evidence type="ECO:0000256" key="1">
    <source>
        <dbReference type="SAM" id="MobiDB-lite"/>
    </source>
</evidence>
<feature type="chain" id="PRO_5047498741" evidence="2">
    <location>
        <begin position="31"/>
        <end position="412"/>
    </location>
</feature>
<reference evidence="4 5" key="1">
    <citation type="submission" date="2024-09" db="EMBL/GenBank/DDBJ databases">
        <authorList>
            <person name="Sun Q."/>
            <person name="Mori K."/>
        </authorList>
    </citation>
    <scope>NUCLEOTIDE SEQUENCE [LARGE SCALE GENOMIC DNA]</scope>
    <source>
        <strain evidence="4 5">CECT 7682</strain>
    </source>
</reference>
<keyword evidence="5" id="KW-1185">Reference proteome</keyword>
<feature type="domain" description="LysM" evidence="3">
    <location>
        <begin position="50"/>
        <end position="93"/>
    </location>
</feature>
<protein>
    <submittedName>
        <fullName evidence="4">LysM peptidoglycan-binding domain-containing protein</fullName>
    </submittedName>
</protein>
<dbReference type="Gene3D" id="3.10.350.10">
    <property type="entry name" value="LysM domain"/>
    <property type="match status" value="3"/>
</dbReference>
<sequence>MNFADHMVYLKMKTSVMILGFLMVMGFAHAAVGVEMDSVGIERIDGKTYIIHEVASKETLFAISRRYETPVGDIIKSNSDLKQGLKIGQRILVPYITKTEVPEGAKLHKVNPGETLFAVAKKYNVSVEEVKAWNDLKGNDLSVGQGLIIKGVKPAEPKEIAEKQVKETATEASKKVKEMPEKAKEATEKKIAKAEEKAAERKEAKEEKAKEKIKEEKEEGPTEAPRIENIPEGAEVGWISHTVVKGETLFSIAKQYDAKVEDLINWNALASNNLALGQVLKVGRKGEARSISTSEKEGGEKIEKVAEKKPSYNVNESASNTSTAYKNIKESGQAEVIKGTGNHKKYLVLHRDAPVGTIMRIRNEENDVMIFARVVGKLPDTGDNGKLLIKVSQAAFDQLRAVNTRFRVEVSY</sequence>
<dbReference type="InterPro" id="IPR036779">
    <property type="entry name" value="LysM_dom_sf"/>
</dbReference>